<evidence type="ECO:0000313" key="2">
    <source>
        <dbReference type="Proteomes" id="UP000192343"/>
    </source>
</evidence>
<proteinExistence type="predicted"/>
<sequence length="78" mass="8975">MTIEDDVAAMIRRIQRRDQKPFKVVVNDLLRKGLVESSQQAEEHRHYSTPELSSGPCRFADLDNISEILAVAEREDYS</sequence>
<name>A0A1Y1S1Y4_9SPIO</name>
<dbReference type="EMBL" id="MWQY01000002">
    <property type="protein sequence ID" value="ORC37753.1"/>
    <property type="molecule type" value="Genomic_DNA"/>
</dbReference>
<comment type="caution">
    <text evidence="1">The sequence shown here is derived from an EMBL/GenBank/DDBJ whole genome shotgun (WGS) entry which is preliminary data.</text>
</comment>
<reference evidence="1 2" key="1">
    <citation type="submission" date="2017-03" db="EMBL/GenBank/DDBJ databases">
        <title>Draft Genome sequence of Marispirochaeta sp. strain JC444.</title>
        <authorList>
            <person name="Shivani Y."/>
            <person name="Subhash Y."/>
            <person name="Sasikala C."/>
            <person name="Ramana C."/>
        </authorList>
    </citation>
    <scope>NUCLEOTIDE SEQUENCE [LARGE SCALE GENOMIC DNA]</scope>
    <source>
        <strain evidence="1 2">JC444</strain>
    </source>
</reference>
<dbReference type="Proteomes" id="UP000192343">
    <property type="component" value="Unassembled WGS sequence"/>
</dbReference>
<accession>A0A1Y1S1Y4</accession>
<keyword evidence="2" id="KW-1185">Reference proteome</keyword>
<evidence type="ECO:0000313" key="1">
    <source>
        <dbReference type="EMBL" id="ORC37753.1"/>
    </source>
</evidence>
<dbReference type="AlphaFoldDB" id="A0A1Y1S1Y4"/>
<organism evidence="1 2">
    <name type="scientific">Marispirochaeta aestuarii</name>
    <dbReference type="NCBI Taxonomy" id="1963862"/>
    <lineage>
        <taxon>Bacteria</taxon>
        <taxon>Pseudomonadati</taxon>
        <taxon>Spirochaetota</taxon>
        <taxon>Spirochaetia</taxon>
        <taxon>Spirochaetales</taxon>
        <taxon>Spirochaetaceae</taxon>
        <taxon>Marispirochaeta</taxon>
    </lineage>
</organism>
<protein>
    <recommendedName>
        <fullName evidence="3">DUF2191 domain-containing protein</fullName>
    </recommendedName>
</protein>
<gene>
    <name evidence="1" type="ORF">B4O97_01765</name>
</gene>
<dbReference type="STRING" id="1963862.B4O97_01765"/>
<evidence type="ECO:0008006" key="3">
    <source>
        <dbReference type="Google" id="ProtNLM"/>
    </source>
</evidence>